<comment type="caution">
    <text evidence="10">The sequence shown here is derived from an EMBL/GenBank/DDBJ whole genome shotgun (WGS) entry which is preliminary data.</text>
</comment>
<evidence type="ECO:0000256" key="7">
    <source>
        <dbReference type="SAM" id="MobiDB-lite"/>
    </source>
</evidence>
<accession>A0A0N0NKK2</accession>
<dbReference type="GO" id="GO:0003677">
    <property type="term" value="F:DNA binding"/>
    <property type="evidence" value="ECO:0007669"/>
    <property type="project" value="InterPro"/>
</dbReference>
<dbReference type="GO" id="GO:0006270">
    <property type="term" value="P:DNA replication initiation"/>
    <property type="evidence" value="ECO:0007669"/>
    <property type="project" value="TreeGrafter"/>
</dbReference>
<keyword evidence="4 6" id="KW-0235">DNA replication</keyword>
<dbReference type="InterPro" id="IPR016722">
    <property type="entry name" value="DNA_pol_alpha_bsu"/>
</dbReference>
<evidence type="ECO:0000259" key="9">
    <source>
        <dbReference type="Pfam" id="PF22062"/>
    </source>
</evidence>
<dbReference type="OrthoDB" id="336885at2759"/>
<evidence type="ECO:0000259" key="8">
    <source>
        <dbReference type="Pfam" id="PF04042"/>
    </source>
</evidence>
<dbReference type="InterPro" id="IPR054300">
    <property type="entry name" value="OB_DPOA2"/>
</dbReference>
<comment type="subcellular location">
    <subcellularLocation>
        <location evidence="1 6">Nucleus</location>
    </subcellularLocation>
</comment>
<dbReference type="InterPro" id="IPR007185">
    <property type="entry name" value="DNA_pol_a/d/e_bsu"/>
</dbReference>
<dbReference type="Pfam" id="PF04042">
    <property type="entry name" value="DNA_pol_E_B"/>
    <property type="match status" value="1"/>
</dbReference>
<evidence type="ECO:0000256" key="4">
    <source>
        <dbReference type="ARBA" id="ARBA00022705"/>
    </source>
</evidence>
<dbReference type="VEuPathDB" id="FungiDB:AB675_1036"/>
<reference evidence="10 11" key="1">
    <citation type="submission" date="2015-06" db="EMBL/GenBank/DDBJ databases">
        <title>Draft genome of the ant-associated black yeast Phialophora attae CBS 131958.</title>
        <authorList>
            <person name="Moreno L.F."/>
            <person name="Stielow B.J."/>
            <person name="de Hoog S."/>
            <person name="Vicente V.A."/>
            <person name="Weiss V.A."/>
            <person name="de Vries M."/>
            <person name="Cruz L.M."/>
            <person name="Souza E.M."/>
        </authorList>
    </citation>
    <scope>NUCLEOTIDE SEQUENCE [LARGE SCALE GENOMIC DNA]</scope>
    <source>
        <strain evidence="10 11">CBS 131958</strain>
    </source>
</reference>
<comment type="function">
    <text evidence="6">Accessory subunit of the DNA polymerase alpha complex (also known as the alpha DNA polymerase-primase complex) which plays an essential role in the initiation of DNA synthesis.</text>
</comment>
<dbReference type="AlphaFoldDB" id="A0A0N0NKK2"/>
<dbReference type="PANTHER" id="PTHR23061:SF12">
    <property type="entry name" value="DNA POLYMERASE ALPHA SUBUNIT B"/>
    <property type="match status" value="1"/>
</dbReference>
<evidence type="ECO:0000256" key="6">
    <source>
        <dbReference type="PIRNR" id="PIRNR018300"/>
    </source>
</evidence>
<name>A0A0N0NKK2_9EURO</name>
<feature type="domain" description="DNA polymerase alpha/delta/epsilon subunit B" evidence="8">
    <location>
        <begin position="338"/>
        <end position="522"/>
    </location>
</feature>
<dbReference type="STRING" id="1664694.A0A0N0NKK2"/>
<organism evidence="10 11">
    <name type="scientific">Cyphellophora attinorum</name>
    <dbReference type="NCBI Taxonomy" id="1664694"/>
    <lineage>
        <taxon>Eukaryota</taxon>
        <taxon>Fungi</taxon>
        <taxon>Dikarya</taxon>
        <taxon>Ascomycota</taxon>
        <taxon>Pezizomycotina</taxon>
        <taxon>Eurotiomycetes</taxon>
        <taxon>Chaetothyriomycetidae</taxon>
        <taxon>Chaetothyriales</taxon>
        <taxon>Cyphellophoraceae</taxon>
        <taxon>Cyphellophora</taxon>
    </lineage>
</organism>
<feature type="domain" description="DNA polymerase alpha subunit B OB" evidence="9">
    <location>
        <begin position="203"/>
        <end position="310"/>
    </location>
</feature>
<keyword evidence="11" id="KW-1185">Reference proteome</keyword>
<evidence type="ECO:0000256" key="1">
    <source>
        <dbReference type="ARBA" id="ARBA00004123"/>
    </source>
</evidence>
<dbReference type="GO" id="GO:0005658">
    <property type="term" value="C:alpha DNA polymerase:primase complex"/>
    <property type="evidence" value="ECO:0007669"/>
    <property type="project" value="TreeGrafter"/>
</dbReference>
<protein>
    <recommendedName>
        <fullName evidence="3 6">DNA polymerase alpha subunit B</fullName>
    </recommendedName>
</protein>
<evidence type="ECO:0000313" key="10">
    <source>
        <dbReference type="EMBL" id="KPI38241.1"/>
    </source>
</evidence>
<proteinExistence type="inferred from homology"/>
<dbReference type="Gene3D" id="3.60.21.60">
    <property type="match status" value="2"/>
</dbReference>
<evidence type="ECO:0000256" key="2">
    <source>
        <dbReference type="ARBA" id="ARBA00007299"/>
    </source>
</evidence>
<gene>
    <name evidence="10" type="ORF">AB675_1036</name>
</gene>
<evidence type="ECO:0000256" key="5">
    <source>
        <dbReference type="ARBA" id="ARBA00023242"/>
    </source>
</evidence>
<dbReference type="PIRSF" id="PIRSF018300">
    <property type="entry name" value="DNA_pol_alph_2"/>
    <property type="match status" value="1"/>
</dbReference>
<dbReference type="PANTHER" id="PTHR23061">
    <property type="entry name" value="DNA POLYMERASE 2 ALPHA 70 KDA SUBUNIT"/>
    <property type="match status" value="1"/>
</dbReference>
<evidence type="ECO:0000313" key="11">
    <source>
        <dbReference type="Proteomes" id="UP000038010"/>
    </source>
</evidence>
<keyword evidence="5 6" id="KW-0539">Nucleus</keyword>
<comment type="similarity">
    <text evidence="2 6">Belongs to the DNA polymerase alpha subunit B family.</text>
</comment>
<evidence type="ECO:0000256" key="3">
    <source>
        <dbReference type="ARBA" id="ARBA00018596"/>
    </source>
</evidence>
<dbReference type="EMBL" id="LFJN01000020">
    <property type="protein sequence ID" value="KPI38241.1"/>
    <property type="molecule type" value="Genomic_DNA"/>
</dbReference>
<dbReference type="Pfam" id="PF22062">
    <property type="entry name" value="OB_DPOA2"/>
    <property type="match status" value="1"/>
</dbReference>
<feature type="region of interest" description="Disordered" evidence="7">
    <location>
        <begin position="76"/>
        <end position="107"/>
    </location>
</feature>
<sequence length="652" mass="70769">MSDEKENLNALFAPAAADGLPEDILGVLESTQRLHSISAQELFYKWESYCLKMGSEETKLDLDTSRMFQKDIQDQLERGNQGKHAANTRGLGGKQVNAPVGATPRGVKDSSDVFGMFDDLTPSTLKKSGSAKSTAVKSPLEGSAIPFASRANPGQILETLNGQIAQPEPPLAPPAEPRVKLIANTDIKKFSYRPMAQRLSSSSEVLDERIDAFIPLIQSHHKLEDSAFGNAAAQSTNEIVAVGRICCDTPENKLNASSIVLEMSRRMGAGLRVTLDVSAVKSYCFFPGQIVAVRGTNASGMYFSVKEVLEIPLLPMPSSQPAALETISDKLDEQPVKILFGCGPYTADDNLNFEPLAELCEKAAEQVADALILTGPFLDTEHPILASGDFDMPAGLQESDPISLSALFRVWIAAPIQKLLQQNPNITIVMVPSTRDAICKHVSFPQESLTGKKELGLGSKQIKLLPNPCFISLNEVVVAICGQDTLYDLSREQLSFNVAGDVMSRLPGLVVQQRHFYPLFPPARGSGKMMSLDGGYVKLAEWGNVRPDVLLMGGGLTAGVKVVDSVLTLNPGQLSKKKAAGTYASMVLQRGKSPTKKEKGKKRVDACRMSRIMCSSGHGLMFYESERRGHGMVSDEERIDEPEHLRIAMDLH</sequence>
<dbReference type="GeneID" id="28731006"/>
<dbReference type="RefSeq" id="XP_017998204.1">
    <property type="nucleotide sequence ID" value="XM_018139136.1"/>
</dbReference>
<dbReference type="Proteomes" id="UP000038010">
    <property type="component" value="Unassembled WGS sequence"/>
</dbReference>